<dbReference type="STRING" id="134849.SAMN05443668_13433"/>
<comment type="cofactor">
    <cofactor evidence="1">
        <name>Zn(2+)</name>
        <dbReference type="ChEBI" id="CHEBI:29105"/>
    </cofactor>
</comment>
<dbReference type="OrthoDB" id="9801445at2"/>
<dbReference type="Gene3D" id="3.40.50.10310">
    <property type="entry name" value="Creatininase"/>
    <property type="match status" value="1"/>
</dbReference>
<dbReference type="EMBL" id="FRCS01000034">
    <property type="protein sequence ID" value="SHN48136.1"/>
    <property type="molecule type" value="Genomic_DNA"/>
</dbReference>
<proteinExistence type="inferred from homology"/>
<keyword evidence="4" id="KW-0862">Zinc</keyword>
<evidence type="ECO:0000313" key="6">
    <source>
        <dbReference type="EMBL" id="SHN48136.1"/>
    </source>
</evidence>
<dbReference type="RefSeq" id="WP_073266637.1">
    <property type="nucleotide sequence ID" value="NZ_FRCS01000034.1"/>
</dbReference>
<organism evidence="6 7">
    <name type="scientific">Cryptosporangium aurantiacum</name>
    <dbReference type="NCBI Taxonomy" id="134849"/>
    <lineage>
        <taxon>Bacteria</taxon>
        <taxon>Bacillati</taxon>
        <taxon>Actinomycetota</taxon>
        <taxon>Actinomycetes</taxon>
        <taxon>Cryptosporangiales</taxon>
        <taxon>Cryptosporangiaceae</taxon>
        <taxon>Cryptosporangium</taxon>
    </lineage>
</organism>
<dbReference type="InterPro" id="IPR024087">
    <property type="entry name" value="Creatininase-like_sf"/>
</dbReference>
<dbReference type="AlphaFoldDB" id="A0A1M7RPW0"/>
<gene>
    <name evidence="6" type="ORF">SAMN05443668_13433</name>
</gene>
<sequence>MNSLADRTWPEISGDQVLAIPVGSTEQHGPHLPFSTDTDVAVALARALAARRDDVLVAPALPYGSSGEHQAFPGTLSIGPQAIELVLVELGRSASETFGRILLISGHGGNAIPVNRAVRRLRSEGRDALAWAPRWRGDAHAGRTETSVQLALDPHRVRLDRAEPGNTAPLSDLLPVMREQGLRPVTANGVLGDPSGADAEEGTRLLAEATDDLATTVARWLGEDT</sequence>
<dbReference type="GO" id="GO:0046872">
    <property type="term" value="F:metal ion binding"/>
    <property type="evidence" value="ECO:0007669"/>
    <property type="project" value="UniProtKB-KW"/>
</dbReference>
<evidence type="ECO:0000256" key="5">
    <source>
        <dbReference type="ARBA" id="ARBA00024029"/>
    </source>
</evidence>
<dbReference type="PANTHER" id="PTHR35005">
    <property type="entry name" value="3-DEHYDRO-SCYLLO-INOSOSE HYDROLASE"/>
    <property type="match status" value="1"/>
</dbReference>
<reference evidence="6 7" key="1">
    <citation type="submission" date="2016-11" db="EMBL/GenBank/DDBJ databases">
        <authorList>
            <person name="Jaros S."/>
            <person name="Januszkiewicz K."/>
            <person name="Wedrychowicz H."/>
        </authorList>
    </citation>
    <scope>NUCLEOTIDE SEQUENCE [LARGE SCALE GENOMIC DNA]</scope>
    <source>
        <strain evidence="6 7">DSM 46144</strain>
    </source>
</reference>
<dbReference type="PANTHER" id="PTHR35005:SF1">
    <property type="entry name" value="2-AMINO-5-FORMYLAMINO-6-RIBOSYLAMINOPYRIMIDIN-4(3H)-ONE 5'-MONOPHOSPHATE DEFORMYLASE"/>
    <property type="match status" value="1"/>
</dbReference>
<dbReference type="InterPro" id="IPR023871">
    <property type="entry name" value="MftE"/>
</dbReference>
<dbReference type="Proteomes" id="UP000184440">
    <property type="component" value="Unassembled WGS sequence"/>
</dbReference>
<keyword evidence="2" id="KW-0479">Metal-binding</keyword>
<accession>A0A1M7RPW0</accession>
<dbReference type="InterPro" id="IPR003785">
    <property type="entry name" value="Creatininase/forma_Hydrolase"/>
</dbReference>
<evidence type="ECO:0000256" key="2">
    <source>
        <dbReference type="ARBA" id="ARBA00022723"/>
    </source>
</evidence>
<keyword evidence="3 6" id="KW-0378">Hydrolase</keyword>
<dbReference type="SUPFAM" id="SSF102215">
    <property type="entry name" value="Creatininase"/>
    <property type="match status" value="1"/>
</dbReference>
<protein>
    <submittedName>
        <fullName evidence="6">Creatinine amidohydrolase</fullName>
    </submittedName>
</protein>
<comment type="similarity">
    <text evidence="5">Belongs to the creatininase superfamily.</text>
</comment>
<evidence type="ECO:0000256" key="4">
    <source>
        <dbReference type="ARBA" id="ARBA00022833"/>
    </source>
</evidence>
<evidence type="ECO:0000313" key="7">
    <source>
        <dbReference type="Proteomes" id="UP000184440"/>
    </source>
</evidence>
<evidence type="ECO:0000256" key="1">
    <source>
        <dbReference type="ARBA" id="ARBA00001947"/>
    </source>
</evidence>
<dbReference type="NCBIfam" id="TIGR03964">
    <property type="entry name" value="mycofact_creat"/>
    <property type="match status" value="1"/>
</dbReference>
<dbReference type="Pfam" id="PF02633">
    <property type="entry name" value="Creatininase"/>
    <property type="match status" value="1"/>
</dbReference>
<dbReference type="GO" id="GO:0009231">
    <property type="term" value="P:riboflavin biosynthetic process"/>
    <property type="evidence" value="ECO:0007669"/>
    <property type="project" value="TreeGrafter"/>
</dbReference>
<evidence type="ECO:0000256" key="3">
    <source>
        <dbReference type="ARBA" id="ARBA00022801"/>
    </source>
</evidence>
<name>A0A1M7RPW0_9ACTN</name>
<dbReference type="GO" id="GO:0016811">
    <property type="term" value="F:hydrolase activity, acting on carbon-nitrogen (but not peptide) bonds, in linear amides"/>
    <property type="evidence" value="ECO:0007669"/>
    <property type="project" value="TreeGrafter"/>
</dbReference>
<keyword evidence="7" id="KW-1185">Reference proteome</keyword>